<evidence type="ECO:0000256" key="8">
    <source>
        <dbReference type="ARBA" id="ARBA00023157"/>
    </source>
</evidence>
<sequence>MRAALSISSILSCATAALAHLGDRGEIGGCGSIATRDAVVLSSVKAQQLKRNARRNADDYHHGPIQTYWHVIHTNDTVRGGHLESETIDAQMDILNTNFAPTGFSFELGNISYIKNDEIFANTSVLENSTYEAIVAPTHVGGKDTLNIYTTSWLHVAAVYSNGNDSVLGISTMPDEEAVPIPELGDSVFVLYFSLPGNGGLGPSKSGVEFQGTTLVHEVGHWTGLYHTFQGESECDAVNDEVDDTPAHTLQPHALTDEPICRANPNVDSCPDLPGSDPINNHMNYVAEECRTEFTPGQIARQHEQMYLFRGIVAEGYDGPEA</sequence>
<keyword evidence="12" id="KW-1185">Reference proteome</keyword>
<dbReference type="AlphaFoldDB" id="A0A0D7BCK9"/>
<reference evidence="11 12" key="1">
    <citation type="journal article" date="2015" name="Fungal Genet. Biol.">
        <title>Evolution of novel wood decay mechanisms in Agaricales revealed by the genome sequences of Fistulina hepatica and Cylindrobasidium torrendii.</title>
        <authorList>
            <person name="Floudas D."/>
            <person name="Held B.W."/>
            <person name="Riley R."/>
            <person name="Nagy L.G."/>
            <person name="Koehler G."/>
            <person name="Ransdell A.S."/>
            <person name="Younus H."/>
            <person name="Chow J."/>
            <person name="Chiniquy J."/>
            <person name="Lipzen A."/>
            <person name="Tritt A."/>
            <person name="Sun H."/>
            <person name="Haridas S."/>
            <person name="LaButti K."/>
            <person name="Ohm R.A."/>
            <person name="Kues U."/>
            <person name="Blanchette R.A."/>
            <person name="Grigoriev I.V."/>
            <person name="Minto R.E."/>
            <person name="Hibbett D.S."/>
        </authorList>
    </citation>
    <scope>NUCLEOTIDE SEQUENCE [LARGE SCALE GENOMIC DNA]</scope>
    <source>
        <strain evidence="11 12">FP15055 ss-10</strain>
    </source>
</reference>
<dbReference type="EMBL" id="KN880512">
    <property type="protein sequence ID" value="KIY67990.1"/>
    <property type="molecule type" value="Genomic_DNA"/>
</dbReference>
<dbReference type="SUPFAM" id="SSF55486">
    <property type="entry name" value="Metalloproteases ('zincins'), catalytic domain"/>
    <property type="match status" value="1"/>
</dbReference>
<gene>
    <name evidence="11" type="ORF">CYLTODRAFT_443650</name>
</gene>
<keyword evidence="2" id="KW-0645">Protease</keyword>
<keyword evidence="3" id="KW-0479">Metal-binding</keyword>
<evidence type="ECO:0000256" key="2">
    <source>
        <dbReference type="ARBA" id="ARBA00022670"/>
    </source>
</evidence>
<keyword evidence="6" id="KW-0862">Zinc</keyword>
<protein>
    <recommendedName>
        <fullName evidence="10">Peptidase M43 pregnancy-associated plasma-A domain-containing protein</fullName>
    </recommendedName>
</protein>
<name>A0A0D7BCK9_9AGAR</name>
<evidence type="ECO:0000256" key="4">
    <source>
        <dbReference type="ARBA" id="ARBA00022729"/>
    </source>
</evidence>
<keyword evidence="8" id="KW-1015">Disulfide bond</keyword>
<keyword evidence="4 9" id="KW-0732">Signal</keyword>
<evidence type="ECO:0000256" key="9">
    <source>
        <dbReference type="SAM" id="SignalP"/>
    </source>
</evidence>
<evidence type="ECO:0000256" key="5">
    <source>
        <dbReference type="ARBA" id="ARBA00022801"/>
    </source>
</evidence>
<accession>A0A0D7BCK9</accession>
<dbReference type="Gene3D" id="3.40.390.10">
    <property type="entry name" value="Collagenase (Catalytic Domain)"/>
    <property type="match status" value="1"/>
</dbReference>
<evidence type="ECO:0000256" key="1">
    <source>
        <dbReference type="ARBA" id="ARBA00008721"/>
    </source>
</evidence>
<evidence type="ECO:0000256" key="6">
    <source>
        <dbReference type="ARBA" id="ARBA00022833"/>
    </source>
</evidence>
<feature type="signal peptide" evidence="9">
    <location>
        <begin position="1"/>
        <end position="19"/>
    </location>
</feature>
<dbReference type="InterPro" id="IPR024079">
    <property type="entry name" value="MetalloPept_cat_dom_sf"/>
</dbReference>
<keyword evidence="7" id="KW-0482">Metalloprotease</keyword>
<evidence type="ECO:0000259" key="10">
    <source>
        <dbReference type="Pfam" id="PF05572"/>
    </source>
</evidence>
<dbReference type="InterPro" id="IPR008754">
    <property type="entry name" value="Peptidase_M43"/>
</dbReference>
<evidence type="ECO:0000313" key="12">
    <source>
        <dbReference type="Proteomes" id="UP000054007"/>
    </source>
</evidence>
<dbReference type="PANTHER" id="PTHR47466">
    <property type="match status" value="1"/>
</dbReference>
<dbReference type="GO" id="GO:0046872">
    <property type="term" value="F:metal ion binding"/>
    <property type="evidence" value="ECO:0007669"/>
    <property type="project" value="UniProtKB-KW"/>
</dbReference>
<evidence type="ECO:0000256" key="3">
    <source>
        <dbReference type="ARBA" id="ARBA00022723"/>
    </source>
</evidence>
<dbReference type="STRING" id="1314674.A0A0D7BCK9"/>
<organism evidence="11 12">
    <name type="scientific">Cylindrobasidium torrendii FP15055 ss-10</name>
    <dbReference type="NCBI Taxonomy" id="1314674"/>
    <lineage>
        <taxon>Eukaryota</taxon>
        <taxon>Fungi</taxon>
        <taxon>Dikarya</taxon>
        <taxon>Basidiomycota</taxon>
        <taxon>Agaricomycotina</taxon>
        <taxon>Agaricomycetes</taxon>
        <taxon>Agaricomycetidae</taxon>
        <taxon>Agaricales</taxon>
        <taxon>Marasmiineae</taxon>
        <taxon>Physalacriaceae</taxon>
        <taxon>Cylindrobasidium</taxon>
    </lineage>
</organism>
<dbReference type="Pfam" id="PF05572">
    <property type="entry name" value="Peptidase_M43"/>
    <property type="match status" value="1"/>
</dbReference>
<evidence type="ECO:0000313" key="11">
    <source>
        <dbReference type="EMBL" id="KIY67990.1"/>
    </source>
</evidence>
<dbReference type="GO" id="GO:0006508">
    <property type="term" value="P:proteolysis"/>
    <property type="evidence" value="ECO:0007669"/>
    <property type="project" value="UniProtKB-KW"/>
</dbReference>
<dbReference type="GO" id="GO:0008237">
    <property type="term" value="F:metallopeptidase activity"/>
    <property type="evidence" value="ECO:0007669"/>
    <property type="project" value="UniProtKB-KW"/>
</dbReference>
<proteinExistence type="inferred from homology"/>
<feature type="chain" id="PRO_5002316857" description="Peptidase M43 pregnancy-associated plasma-A domain-containing protein" evidence="9">
    <location>
        <begin position="20"/>
        <end position="322"/>
    </location>
</feature>
<dbReference type="PANTHER" id="PTHR47466:SF1">
    <property type="entry name" value="METALLOPROTEASE MEP1 (AFU_ORTHOLOGUE AFUA_1G07730)-RELATED"/>
    <property type="match status" value="1"/>
</dbReference>
<keyword evidence="5" id="KW-0378">Hydrolase</keyword>
<comment type="similarity">
    <text evidence="1">Belongs to the peptidase M43B family.</text>
</comment>
<dbReference type="Proteomes" id="UP000054007">
    <property type="component" value="Unassembled WGS sequence"/>
</dbReference>
<dbReference type="OrthoDB" id="536211at2759"/>
<evidence type="ECO:0000256" key="7">
    <source>
        <dbReference type="ARBA" id="ARBA00023049"/>
    </source>
</evidence>
<feature type="domain" description="Peptidase M43 pregnancy-associated plasma-A" evidence="10">
    <location>
        <begin position="212"/>
        <end position="304"/>
    </location>
</feature>